<evidence type="ECO:0000256" key="10">
    <source>
        <dbReference type="SAM" id="SignalP"/>
    </source>
</evidence>
<evidence type="ECO:0000256" key="8">
    <source>
        <dbReference type="PIRSR" id="PIRSR602326-1"/>
    </source>
</evidence>
<keyword evidence="6 8" id="KW-0408">Iron</keyword>
<dbReference type="InterPro" id="IPR002326">
    <property type="entry name" value="Cyt_c1"/>
</dbReference>
<comment type="subcellular location">
    <subcellularLocation>
        <location evidence="1">Membrane</location>
    </subcellularLocation>
</comment>
<sequence length="239" mass="26689">MKKFLIALLFAPVLAFAAGGNVHLDKWPGSVSDKAALQNGAKLFVNYCQNCHGASYMRYKNLMDLGLTEAQVKENLMLAGDKIGDLMMVAARSDEQKKWFGATPPDLTIIARARGEAGNAGAGADWLYTYLRTFYKDDKRPTGWNNVAFEAVGMPHVLWELQGTQVLNHETHKLELAVPGKLSPAEYDKAVSDLVGFMVWMGEPQQEFRRTLGIFVLAFLALLFVVAYALKKEYWKDIH</sequence>
<dbReference type="GO" id="GO:0016020">
    <property type="term" value="C:membrane"/>
    <property type="evidence" value="ECO:0007669"/>
    <property type="project" value="UniProtKB-SubCell"/>
</dbReference>
<evidence type="ECO:0000313" key="13">
    <source>
        <dbReference type="Proteomes" id="UP000270626"/>
    </source>
</evidence>
<dbReference type="EMBL" id="RBXP01000019">
    <property type="protein sequence ID" value="RKT50071.1"/>
    <property type="molecule type" value="Genomic_DNA"/>
</dbReference>
<dbReference type="PANTHER" id="PTHR10266">
    <property type="entry name" value="CYTOCHROME C1"/>
    <property type="match status" value="1"/>
</dbReference>
<evidence type="ECO:0000259" key="11">
    <source>
        <dbReference type="PROSITE" id="PS51007"/>
    </source>
</evidence>
<reference evidence="12 13" key="1">
    <citation type="submission" date="2018-10" db="EMBL/GenBank/DDBJ databases">
        <title>Genomic Encyclopedia of Type Strains, Phase IV (KMG-IV): sequencing the most valuable type-strain genomes for metagenomic binning, comparative biology and taxonomic classification.</title>
        <authorList>
            <person name="Goeker M."/>
        </authorList>
    </citation>
    <scope>NUCLEOTIDE SEQUENCE [LARGE SCALE GENOMIC DNA]</scope>
    <source>
        <strain evidence="12 13">DSM 23841</strain>
    </source>
</reference>
<keyword evidence="3 9" id="KW-0812">Transmembrane</keyword>
<dbReference type="RefSeq" id="WP_121459476.1">
    <property type="nucleotide sequence ID" value="NZ_JAANMQ010000005.1"/>
</dbReference>
<dbReference type="GO" id="GO:0046872">
    <property type="term" value="F:metal ion binding"/>
    <property type="evidence" value="ECO:0007669"/>
    <property type="project" value="UniProtKB-KW"/>
</dbReference>
<keyword evidence="4 8" id="KW-0479">Metal-binding</keyword>
<evidence type="ECO:0000256" key="1">
    <source>
        <dbReference type="ARBA" id="ARBA00004370"/>
    </source>
</evidence>
<dbReference type="PANTHER" id="PTHR10266:SF3">
    <property type="entry name" value="CYTOCHROME C1, HEME PROTEIN, MITOCHONDRIAL"/>
    <property type="match status" value="1"/>
</dbReference>
<dbReference type="InterPro" id="IPR036909">
    <property type="entry name" value="Cyt_c-like_dom_sf"/>
</dbReference>
<dbReference type="Gene3D" id="1.10.760.10">
    <property type="entry name" value="Cytochrome c-like domain"/>
    <property type="match status" value="1"/>
</dbReference>
<gene>
    <name evidence="12" type="ORF">DFR40_3216</name>
</gene>
<evidence type="ECO:0000256" key="9">
    <source>
        <dbReference type="SAM" id="Phobius"/>
    </source>
</evidence>
<evidence type="ECO:0000256" key="4">
    <source>
        <dbReference type="ARBA" id="ARBA00022723"/>
    </source>
</evidence>
<protein>
    <submittedName>
        <fullName evidence="12">Ubiquinol-cytochrome c reductase cytochrome c1 subunit</fullName>
    </submittedName>
</protein>
<feature type="signal peptide" evidence="10">
    <location>
        <begin position="1"/>
        <end position="17"/>
    </location>
</feature>
<feature type="domain" description="Cytochrome c" evidence="11">
    <location>
        <begin position="35"/>
        <end position="198"/>
    </location>
</feature>
<accession>A0A495VL02</accession>
<keyword evidence="5 9" id="KW-1133">Transmembrane helix</keyword>
<feature type="transmembrane region" description="Helical" evidence="9">
    <location>
        <begin position="212"/>
        <end position="230"/>
    </location>
</feature>
<feature type="binding site" description="covalent" evidence="8">
    <location>
        <position position="51"/>
    </location>
    <ligand>
        <name>heme c</name>
        <dbReference type="ChEBI" id="CHEBI:61717"/>
    </ligand>
</feature>
<dbReference type="AlphaFoldDB" id="A0A495VL02"/>
<feature type="binding site" description="covalent" evidence="8">
    <location>
        <position position="48"/>
    </location>
    <ligand>
        <name>heme c</name>
        <dbReference type="ChEBI" id="CHEBI:61717"/>
    </ligand>
</feature>
<name>A0A495VL02_9RHOO</name>
<evidence type="ECO:0000313" key="12">
    <source>
        <dbReference type="EMBL" id="RKT50071.1"/>
    </source>
</evidence>
<evidence type="ECO:0000256" key="2">
    <source>
        <dbReference type="ARBA" id="ARBA00022617"/>
    </source>
</evidence>
<dbReference type="InterPro" id="IPR009056">
    <property type="entry name" value="Cyt_c-like_dom"/>
</dbReference>
<keyword evidence="10" id="KW-0732">Signal</keyword>
<dbReference type="PROSITE" id="PS51007">
    <property type="entry name" value="CYTC"/>
    <property type="match status" value="1"/>
</dbReference>
<dbReference type="Proteomes" id="UP000270626">
    <property type="component" value="Unassembled WGS sequence"/>
</dbReference>
<proteinExistence type="predicted"/>
<evidence type="ECO:0000256" key="5">
    <source>
        <dbReference type="ARBA" id="ARBA00022989"/>
    </source>
</evidence>
<dbReference type="GO" id="GO:0009055">
    <property type="term" value="F:electron transfer activity"/>
    <property type="evidence" value="ECO:0007669"/>
    <property type="project" value="InterPro"/>
</dbReference>
<organism evidence="12 13">
    <name type="scientific">Azonexus fungiphilus</name>
    <dbReference type="NCBI Taxonomy" id="146940"/>
    <lineage>
        <taxon>Bacteria</taxon>
        <taxon>Pseudomonadati</taxon>
        <taxon>Pseudomonadota</taxon>
        <taxon>Betaproteobacteria</taxon>
        <taxon>Rhodocyclales</taxon>
        <taxon>Azonexaceae</taxon>
        <taxon>Azonexus</taxon>
    </lineage>
</organism>
<comment type="caution">
    <text evidence="12">The sequence shown here is derived from an EMBL/GenBank/DDBJ whole genome shotgun (WGS) entry which is preliminary data.</text>
</comment>
<dbReference type="Pfam" id="PF02167">
    <property type="entry name" value="Cytochrom_C1"/>
    <property type="match status" value="1"/>
</dbReference>
<dbReference type="SUPFAM" id="SSF46626">
    <property type="entry name" value="Cytochrome c"/>
    <property type="match status" value="1"/>
</dbReference>
<evidence type="ECO:0000256" key="6">
    <source>
        <dbReference type="ARBA" id="ARBA00023004"/>
    </source>
</evidence>
<keyword evidence="7 9" id="KW-0472">Membrane</keyword>
<dbReference type="GO" id="GO:0020037">
    <property type="term" value="F:heme binding"/>
    <property type="evidence" value="ECO:0007669"/>
    <property type="project" value="InterPro"/>
</dbReference>
<keyword evidence="13" id="KW-1185">Reference proteome</keyword>
<dbReference type="PRINTS" id="PR00603">
    <property type="entry name" value="CYTOCHROMEC1"/>
</dbReference>
<dbReference type="OrthoDB" id="9798864at2"/>
<evidence type="ECO:0000256" key="3">
    <source>
        <dbReference type="ARBA" id="ARBA00022692"/>
    </source>
</evidence>
<feature type="binding site" description="covalent" evidence="8">
    <location>
        <position position="52"/>
    </location>
    <ligand>
        <name>heme c</name>
        <dbReference type="ChEBI" id="CHEBI:61717"/>
    </ligand>
</feature>
<evidence type="ECO:0000256" key="7">
    <source>
        <dbReference type="ARBA" id="ARBA00023136"/>
    </source>
</evidence>
<feature type="chain" id="PRO_5019854658" evidence="10">
    <location>
        <begin position="18"/>
        <end position="239"/>
    </location>
</feature>
<comment type="cofactor">
    <cofactor evidence="8">
        <name>heme c</name>
        <dbReference type="ChEBI" id="CHEBI:61717"/>
    </cofactor>
    <text evidence="8">Binds 1 heme c group covalently per subunit.</text>
</comment>
<keyword evidence="2 8" id="KW-0349">Heme</keyword>